<accession>A0AC60PIG4</accession>
<evidence type="ECO:0000313" key="2">
    <source>
        <dbReference type="Proteomes" id="UP000805193"/>
    </source>
</evidence>
<name>A0AC60PIG4_IXOPE</name>
<reference evidence="1 2" key="1">
    <citation type="journal article" date="2020" name="Cell">
        <title>Large-Scale Comparative Analyses of Tick Genomes Elucidate Their Genetic Diversity and Vector Capacities.</title>
        <authorList>
            <consortium name="Tick Genome and Microbiome Consortium (TIGMIC)"/>
            <person name="Jia N."/>
            <person name="Wang J."/>
            <person name="Shi W."/>
            <person name="Du L."/>
            <person name="Sun Y."/>
            <person name="Zhan W."/>
            <person name="Jiang J.F."/>
            <person name="Wang Q."/>
            <person name="Zhang B."/>
            <person name="Ji P."/>
            <person name="Bell-Sakyi L."/>
            <person name="Cui X.M."/>
            <person name="Yuan T.T."/>
            <person name="Jiang B.G."/>
            <person name="Yang W.F."/>
            <person name="Lam T.T."/>
            <person name="Chang Q.C."/>
            <person name="Ding S.J."/>
            <person name="Wang X.J."/>
            <person name="Zhu J.G."/>
            <person name="Ruan X.D."/>
            <person name="Zhao L."/>
            <person name="Wei J.T."/>
            <person name="Ye R.Z."/>
            <person name="Que T.C."/>
            <person name="Du C.H."/>
            <person name="Zhou Y.H."/>
            <person name="Cheng J.X."/>
            <person name="Dai P.F."/>
            <person name="Guo W.B."/>
            <person name="Han X.H."/>
            <person name="Huang E.J."/>
            <person name="Li L.F."/>
            <person name="Wei W."/>
            <person name="Gao Y.C."/>
            <person name="Liu J.Z."/>
            <person name="Shao H.Z."/>
            <person name="Wang X."/>
            <person name="Wang C.C."/>
            <person name="Yang T.C."/>
            <person name="Huo Q.B."/>
            <person name="Li W."/>
            <person name="Chen H.Y."/>
            <person name="Chen S.E."/>
            <person name="Zhou L.G."/>
            <person name="Ni X.B."/>
            <person name="Tian J.H."/>
            <person name="Sheng Y."/>
            <person name="Liu T."/>
            <person name="Pan Y.S."/>
            <person name="Xia L.Y."/>
            <person name="Li J."/>
            <person name="Zhao F."/>
            <person name="Cao W.C."/>
        </authorList>
    </citation>
    <scope>NUCLEOTIDE SEQUENCE [LARGE SCALE GENOMIC DNA]</scope>
    <source>
        <strain evidence="1">Iper-2018</strain>
    </source>
</reference>
<dbReference type="Proteomes" id="UP000805193">
    <property type="component" value="Unassembled WGS sequence"/>
</dbReference>
<gene>
    <name evidence="1" type="ORF">HPB47_003822</name>
</gene>
<protein>
    <submittedName>
        <fullName evidence="1">Uncharacterized protein</fullName>
    </submittedName>
</protein>
<dbReference type="EMBL" id="JABSTQ010010569">
    <property type="protein sequence ID" value="KAG0419873.1"/>
    <property type="molecule type" value="Genomic_DNA"/>
</dbReference>
<keyword evidence="2" id="KW-1185">Reference proteome</keyword>
<sequence length="335" mass="37066">MMESCYEWYLTSDVDDAVTEIVEPRHRMLLNVGFSLGFTLPTLLLPGVAYLLHNWKLLQLVAGLSGFILVPFIFVVQESPRWLVATRREEQAQKAIEKILRFNGRPVPDMRSTMSMLAEKSEKDVQLTSHGPAEILRHKRLLRNAICLFIIWFCDNFFMYATTLSSVDLGGSAFVNFALSAAAEIPAGLLSFPVVRYCRRKRSQAAMLLLAGIAAILTSVLPLDSLWMRLGLNMTCRFILVISAAVKWVYSMEVFPTAVRGFGFSACFTVGRIGGMVAPFMRDLGIHTHFSVPTLVMGAAGVTGATAACFLPETLGADLPDTFEEADQLGSKMHE</sequence>
<organism evidence="1 2">
    <name type="scientific">Ixodes persulcatus</name>
    <name type="common">Taiga tick</name>
    <dbReference type="NCBI Taxonomy" id="34615"/>
    <lineage>
        <taxon>Eukaryota</taxon>
        <taxon>Metazoa</taxon>
        <taxon>Ecdysozoa</taxon>
        <taxon>Arthropoda</taxon>
        <taxon>Chelicerata</taxon>
        <taxon>Arachnida</taxon>
        <taxon>Acari</taxon>
        <taxon>Parasitiformes</taxon>
        <taxon>Ixodida</taxon>
        <taxon>Ixodoidea</taxon>
        <taxon>Ixodidae</taxon>
        <taxon>Ixodinae</taxon>
        <taxon>Ixodes</taxon>
    </lineage>
</organism>
<comment type="caution">
    <text evidence="1">The sequence shown here is derived from an EMBL/GenBank/DDBJ whole genome shotgun (WGS) entry which is preliminary data.</text>
</comment>
<proteinExistence type="predicted"/>
<evidence type="ECO:0000313" key="1">
    <source>
        <dbReference type="EMBL" id="KAG0419873.1"/>
    </source>
</evidence>